<evidence type="ECO:0000313" key="2">
    <source>
        <dbReference type="Proteomes" id="UP001283361"/>
    </source>
</evidence>
<proteinExistence type="predicted"/>
<gene>
    <name evidence="1" type="ORF">RRG08_043006</name>
</gene>
<name>A0AAE1CPE7_9GAST</name>
<dbReference type="AlphaFoldDB" id="A0AAE1CPE7"/>
<evidence type="ECO:0000313" key="1">
    <source>
        <dbReference type="EMBL" id="KAK3725588.1"/>
    </source>
</evidence>
<reference evidence="1" key="1">
    <citation type="journal article" date="2023" name="G3 (Bethesda)">
        <title>A reference genome for the long-term kleptoplast-retaining sea slug Elysia crispata morphotype clarki.</title>
        <authorList>
            <person name="Eastman K.E."/>
            <person name="Pendleton A.L."/>
            <person name="Shaikh M.A."/>
            <person name="Suttiyut T."/>
            <person name="Ogas R."/>
            <person name="Tomko P."/>
            <person name="Gavelis G."/>
            <person name="Widhalm J.R."/>
            <person name="Wisecaver J.H."/>
        </authorList>
    </citation>
    <scope>NUCLEOTIDE SEQUENCE</scope>
    <source>
        <strain evidence="1">ECLA1</strain>
    </source>
</reference>
<organism evidence="1 2">
    <name type="scientific">Elysia crispata</name>
    <name type="common">lettuce slug</name>
    <dbReference type="NCBI Taxonomy" id="231223"/>
    <lineage>
        <taxon>Eukaryota</taxon>
        <taxon>Metazoa</taxon>
        <taxon>Spiralia</taxon>
        <taxon>Lophotrochozoa</taxon>
        <taxon>Mollusca</taxon>
        <taxon>Gastropoda</taxon>
        <taxon>Heterobranchia</taxon>
        <taxon>Euthyneura</taxon>
        <taxon>Panpulmonata</taxon>
        <taxon>Sacoglossa</taxon>
        <taxon>Placobranchoidea</taxon>
        <taxon>Plakobranchidae</taxon>
        <taxon>Elysia</taxon>
    </lineage>
</organism>
<dbReference type="EMBL" id="JAWDGP010007329">
    <property type="protein sequence ID" value="KAK3725588.1"/>
    <property type="molecule type" value="Genomic_DNA"/>
</dbReference>
<keyword evidence="2" id="KW-1185">Reference proteome</keyword>
<accession>A0AAE1CPE7</accession>
<dbReference type="Proteomes" id="UP001283361">
    <property type="component" value="Unassembled WGS sequence"/>
</dbReference>
<comment type="caution">
    <text evidence="1">The sequence shown here is derived from an EMBL/GenBank/DDBJ whole genome shotgun (WGS) entry which is preliminary data.</text>
</comment>
<sequence length="74" mass="8247">MYTGLDLAFVNLPFPFALPEADAVVLELGLDPVFEDDSYAAAPTFLFFSKVLSESDTELELSLDFDLDRPFLKP</sequence>
<protein>
    <submittedName>
        <fullName evidence="1">Uncharacterized protein</fullName>
    </submittedName>
</protein>